<gene>
    <name evidence="2" type="ordered locus">STAUR_3009</name>
</gene>
<evidence type="ECO:0000313" key="2">
    <source>
        <dbReference type="EMBL" id="ADO70801.1"/>
    </source>
</evidence>
<name>E3FS78_STIAD</name>
<proteinExistence type="predicted"/>
<evidence type="ECO:0000313" key="3">
    <source>
        <dbReference type="Proteomes" id="UP000001351"/>
    </source>
</evidence>
<dbReference type="Proteomes" id="UP000001351">
    <property type="component" value="Chromosome"/>
</dbReference>
<feature type="region of interest" description="Disordered" evidence="1">
    <location>
        <begin position="1"/>
        <end position="52"/>
    </location>
</feature>
<protein>
    <submittedName>
        <fullName evidence="2">Uncharacterized protein</fullName>
    </submittedName>
</protein>
<dbReference type="HOGENOM" id="CLU_2865681_0_0_7"/>
<dbReference type="AlphaFoldDB" id="E3FS78"/>
<dbReference type="EMBL" id="CP002271">
    <property type="protein sequence ID" value="ADO70801.1"/>
    <property type="molecule type" value="Genomic_DNA"/>
</dbReference>
<organism evidence="2 3">
    <name type="scientific">Stigmatella aurantiaca (strain DW4/3-1)</name>
    <dbReference type="NCBI Taxonomy" id="378806"/>
    <lineage>
        <taxon>Bacteria</taxon>
        <taxon>Pseudomonadati</taxon>
        <taxon>Myxococcota</taxon>
        <taxon>Myxococcia</taxon>
        <taxon>Myxococcales</taxon>
        <taxon>Cystobacterineae</taxon>
        <taxon>Archangiaceae</taxon>
        <taxon>Stigmatella</taxon>
    </lineage>
</organism>
<dbReference type="STRING" id="378806.STAUR_3009"/>
<accession>E3FS78</accession>
<sequence length="64" mass="6776">MDPRLDGAPRASWGPHGVQGATKGPGAAQAMTAADARRPPRPGQRAGPFPPGRLEMFRCLILQE</sequence>
<evidence type="ECO:0000256" key="1">
    <source>
        <dbReference type="SAM" id="MobiDB-lite"/>
    </source>
</evidence>
<reference evidence="2 3" key="1">
    <citation type="journal article" date="2011" name="Mol. Biol. Evol.">
        <title>Comparative genomic analysis of fruiting body formation in Myxococcales.</title>
        <authorList>
            <person name="Huntley S."/>
            <person name="Hamann N."/>
            <person name="Wegener-Feldbrugge S."/>
            <person name="Treuner-Lange A."/>
            <person name="Kube M."/>
            <person name="Reinhardt R."/>
            <person name="Klages S."/>
            <person name="Muller R."/>
            <person name="Ronning C.M."/>
            <person name="Nierman W.C."/>
            <person name="Sogaard-Andersen L."/>
        </authorList>
    </citation>
    <scope>NUCLEOTIDE SEQUENCE [LARGE SCALE GENOMIC DNA]</scope>
    <source>
        <strain evidence="2 3">DW4/3-1</strain>
    </source>
</reference>
<keyword evidence="3" id="KW-1185">Reference proteome</keyword>
<dbReference type="KEGG" id="sur:STAUR_3009"/>